<dbReference type="Pfam" id="PF02537">
    <property type="entry name" value="CRCB"/>
    <property type="match status" value="1"/>
</dbReference>
<proteinExistence type="inferred from homology"/>
<feature type="binding site" evidence="10">
    <location>
        <position position="75"/>
    </location>
    <ligand>
        <name>Na(+)</name>
        <dbReference type="ChEBI" id="CHEBI:29101"/>
        <note>structural</note>
    </ligand>
</feature>
<dbReference type="HAMAP" id="MF_00454">
    <property type="entry name" value="FluC"/>
    <property type="match status" value="1"/>
</dbReference>
<keyword evidence="10" id="KW-0915">Sodium</keyword>
<dbReference type="InterPro" id="IPR003691">
    <property type="entry name" value="FluC"/>
</dbReference>
<comment type="catalytic activity">
    <reaction evidence="8">
        <text>fluoride(in) = fluoride(out)</text>
        <dbReference type="Rhea" id="RHEA:76159"/>
        <dbReference type="ChEBI" id="CHEBI:17051"/>
    </reaction>
    <physiologicalReaction direction="left-to-right" evidence="8">
        <dbReference type="Rhea" id="RHEA:76160"/>
    </physiologicalReaction>
</comment>
<gene>
    <name evidence="10" type="primary">fluC</name>
    <name evidence="10" type="synonym">crcB</name>
    <name evidence="11" type="ORF">IBG24_14630</name>
</gene>
<comment type="similarity">
    <text evidence="7 10">Belongs to the fluoride channel Fluc/FEX (TC 1.A.43) family.</text>
</comment>
<protein>
    <recommendedName>
        <fullName evidence="10">Fluoride-specific ion channel FluC</fullName>
    </recommendedName>
</protein>
<dbReference type="PANTHER" id="PTHR28259">
    <property type="entry name" value="FLUORIDE EXPORT PROTEIN 1-RELATED"/>
    <property type="match status" value="1"/>
</dbReference>
<comment type="activity regulation">
    <text evidence="10">Na(+) is not transported, but it plays an essential structural role and its presence is essential for fluoride channel function.</text>
</comment>
<sequence length="123" mass="12329">MIGLVVLAGGLGAVLRFVVDAWVARVVRSRVPLGTLVVNVTGSFLLGLVVALSGDHGVGADVRSVVGTGLLGGYTTFSAASVEAVSLARQRGSRALVTATVHAAAMLVCSLLAAGLGLWFGGR</sequence>
<dbReference type="GO" id="GO:0005886">
    <property type="term" value="C:plasma membrane"/>
    <property type="evidence" value="ECO:0007669"/>
    <property type="project" value="UniProtKB-SubCell"/>
</dbReference>
<evidence type="ECO:0000256" key="4">
    <source>
        <dbReference type="ARBA" id="ARBA00022989"/>
    </source>
</evidence>
<keyword evidence="4 10" id="KW-1133">Transmembrane helix</keyword>
<feature type="transmembrane region" description="Helical" evidence="10">
    <location>
        <begin position="31"/>
        <end position="53"/>
    </location>
</feature>
<dbReference type="RefSeq" id="WP_187769994.1">
    <property type="nucleotide sequence ID" value="NZ_JACTVM010000004.1"/>
</dbReference>
<keyword evidence="6 10" id="KW-0407">Ion channel</keyword>
<dbReference type="AlphaFoldDB" id="A0A8I0EW89"/>
<dbReference type="Proteomes" id="UP000620591">
    <property type="component" value="Unassembled WGS sequence"/>
</dbReference>
<evidence type="ECO:0000256" key="1">
    <source>
        <dbReference type="ARBA" id="ARBA00004651"/>
    </source>
</evidence>
<name>A0A8I0EW89_9ACTN</name>
<evidence type="ECO:0000256" key="8">
    <source>
        <dbReference type="ARBA" id="ARBA00035585"/>
    </source>
</evidence>
<reference evidence="11" key="1">
    <citation type="submission" date="2020-09" db="EMBL/GenBank/DDBJ databases">
        <title>Novel species in genus Aeromicrobium.</title>
        <authorList>
            <person name="Zhang G."/>
        </authorList>
    </citation>
    <scope>NUCLEOTIDE SEQUENCE</scope>
    <source>
        <strain evidence="11">Zg-636</strain>
    </source>
</reference>
<dbReference type="GO" id="GO:0062054">
    <property type="term" value="F:fluoride channel activity"/>
    <property type="evidence" value="ECO:0007669"/>
    <property type="project" value="UniProtKB-UniRule"/>
</dbReference>
<dbReference type="PANTHER" id="PTHR28259:SF1">
    <property type="entry name" value="FLUORIDE EXPORT PROTEIN 1-RELATED"/>
    <property type="match status" value="1"/>
</dbReference>
<evidence type="ECO:0000313" key="12">
    <source>
        <dbReference type="Proteomes" id="UP000620591"/>
    </source>
</evidence>
<evidence type="ECO:0000256" key="10">
    <source>
        <dbReference type="HAMAP-Rule" id="MF_00454"/>
    </source>
</evidence>
<accession>A0A8I0EW89</accession>
<evidence type="ECO:0000256" key="9">
    <source>
        <dbReference type="ARBA" id="ARBA00049940"/>
    </source>
</evidence>
<feature type="transmembrane region" description="Helical" evidence="10">
    <location>
        <begin position="96"/>
        <end position="120"/>
    </location>
</feature>
<evidence type="ECO:0000256" key="5">
    <source>
        <dbReference type="ARBA" id="ARBA00023136"/>
    </source>
</evidence>
<evidence type="ECO:0000313" key="11">
    <source>
        <dbReference type="EMBL" id="MBC9227551.1"/>
    </source>
</evidence>
<comment type="caution">
    <text evidence="10">Lacks conserved residue(s) required for the propagation of feature annotation.</text>
</comment>
<dbReference type="EMBL" id="JACTVM010000004">
    <property type="protein sequence ID" value="MBC9227551.1"/>
    <property type="molecule type" value="Genomic_DNA"/>
</dbReference>
<keyword evidence="10" id="KW-0406">Ion transport</keyword>
<keyword evidence="10" id="KW-0479">Metal-binding</keyword>
<feature type="binding site" evidence="10">
    <location>
        <position position="72"/>
    </location>
    <ligand>
        <name>Na(+)</name>
        <dbReference type="ChEBI" id="CHEBI:29101"/>
        <note>structural</note>
    </ligand>
</feature>
<keyword evidence="5 10" id="KW-0472">Membrane</keyword>
<dbReference type="GO" id="GO:0140114">
    <property type="term" value="P:cellular detoxification of fluoride"/>
    <property type="evidence" value="ECO:0007669"/>
    <property type="project" value="UniProtKB-UniRule"/>
</dbReference>
<keyword evidence="3 10" id="KW-0812">Transmembrane</keyword>
<keyword evidence="10" id="KW-0813">Transport</keyword>
<keyword evidence="2 10" id="KW-1003">Cell membrane</keyword>
<evidence type="ECO:0000256" key="6">
    <source>
        <dbReference type="ARBA" id="ARBA00023303"/>
    </source>
</evidence>
<evidence type="ECO:0000256" key="2">
    <source>
        <dbReference type="ARBA" id="ARBA00022475"/>
    </source>
</evidence>
<evidence type="ECO:0000256" key="3">
    <source>
        <dbReference type="ARBA" id="ARBA00022692"/>
    </source>
</evidence>
<comment type="subcellular location">
    <subcellularLocation>
        <location evidence="1 10">Cell membrane</location>
        <topology evidence="1 10">Multi-pass membrane protein</topology>
    </subcellularLocation>
</comment>
<comment type="function">
    <text evidence="9 10">Fluoride-specific ion channel. Important for reducing fluoride concentration in the cell, thus reducing its toxicity.</text>
</comment>
<dbReference type="GO" id="GO:0046872">
    <property type="term" value="F:metal ion binding"/>
    <property type="evidence" value="ECO:0007669"/>
    <property type="project" value="UniProtKB-KW"/>
</dbReference>
<evidence type="ECO:0000256" key="7">
    <source>
        <dbReference type="ARBA" id="ARBA00035120"/>
    </source>
</evidence>
<comment type="caution">
    <text evidence="11">The sequence shown here is derived from an EMBL/GenBank/DDBJ whole genome shotgun (WGS) entry which is preliminary data.</text>
</comment>
<organism evidence="11 12">
    <name type="scientific">Aeromicrobium senzhongii</name>
    <dbReference type="NCBI Taxonomy" id="2663859"/>
    <lineage>
        <taxon>Bacteria</taxon>
        <taxon>Bacillati</taxon>
        <taxon>Actinomycetota</taxon>
        <taxon>Actinomycetes</taxon>
        <taxon>Propionibacteriales</taxon>
        <taxon>Nocardioidaceae</taxon>
        <taxon>Aeromicrobium</taxon>
    </lineage>
</organism>